<gene>
    <name evidence="4" type="ORF">CXU22_09185</name>
</gene>
<dbReference type="EMBL" id="PJKA01000013">
    <property type="protein sequence ID" value="PNC16825.1"/>
    <property type="molecule type" value="Genomic_DNA"/>
</dbReference>
<dbReference type="InterPro" id="IPR036514">
    <property type="entry name" value="SGNH_hydro_sf"/>
</dbReference>
<comment type="caution">
    <text evidence="4">The sequence shown here is derived from an EMBL/GenBank/DDBJ whole genome shotgun (WGS) entry which is preliminary data.</text>
</comment>
<proteinExistence type="predicted"/>
<accession>A0A2N8HAE6</accession>
<sequence length="571" mass="60701">MPSVGAVVCCPSGAWKQNWSFPFPPPSCFHIRQLTIEKENSGSYSSVPAIVTQMTYLLSFLFLCLVSVCSAKELKIFLLTGQSNSLGAVKGSPASPELLKKYEPENTLYWHENFGQREGVFPGASTSWEQVRPAMPRYNGSLCMGPEYGFAFTLEKNGWFRDADVAVVKASRDGGDNSHWQKNGQAYKALVQAVKNACAAVDKSKHTKVEFAGLLYLQGESNIGASVPESASRFLELLGNLAADLKPYGDTSALAAQRAVIGENANWAGKNESDPETGNVTGGLEGRDTEVQGKTTHQVMKELAASRPSLGYAPTRDLPKLTAGDQMGVHYNGQSQISIGARFAYEAARLAGKDTGSVRSGRYEAPLGSPDAWMNRKMPGKNVGVWNLASSVKPSIVSGVVKLFGIHVEDPAVNTVIIQSKGGGSGDRLVLGPGGIRLAEGKNLQLETNIQLAGRQAWNIPGGSTVELKPSPVQDKALPARLSGQAEVQVVRVEGGPEAAGVARVVLKRVQVASLKCSWTLSGKVEMSLEEMKGQALNPGRILVKDGAVLNLNGVKLPAGSVVNQGGTVNP</sequence>
<organism evidence="4 5">
    <name type="scientific">Akkermansia muciniphila</name>
    <dbReference type="NCBI Taxonomy" id="239935"/>
    <lineage>
        <taxon>Bacteria</taxon>
        <taxon>Pseudomonadati</taxon>
        <taxon>Verrucomicrobiota</taxon>
        <taxon>Verrucomicrobiia</taxon>
        <taxon>Verrucomicrobiales</taxon>
        <taxon>Akkermansiaceae</taxon>
        <taxon>Akkermansia</taxon>
    </lineage>
</organism>
<protein>
    <recommendedName>
        <fullName evidence="3">Sialate O-acetylesterase domain-containing protein</fullName>
    </recommendedName>
</protein>
<evidence type="ECO:0000313" key="4">
    <source>
        <dbReference type="EMBL" id="PNC16825.1"/>
    </source>
</evidence>
<feature type="region of interest" description="Disordered" evidence="2">
    <location>
        <begin position="267"/>
        <end position="288"/>
    </location>
</feature>
<feature type="domain" description="Sialate O-acetylesterase" evidence="3">
    <location>
        <begin position="74"/>
        <end position="347"/>
    </location>
</feature>
<dbReference type="GO" id="GO:0016788">
    <property type="term" value="F:hydrolase activity, acting on ester bonds"/>
    <property type="evidence" value="ECO:0007669"/>
    <property type="project" value="UniProtKB-ARBA"/>
</dbReference>
<evidence type="ECO:0000313" key="5">
    <source>
        <dbReference type="Proteomes" id="UP000236000"/>
    </source>
</evidence>
<evidence type="ECO:0000256" key="2">
    <source>
        <dbReference type="SAM" id="MobiDB-lite"/>
    </source>
</evidence>
<name>A0A2N8HAE6_9BACT</name>
<dbReference type="AlphaFoldDB" id="A0A2N8HAE6"/>
<dbReference type="Proteomes" id="UP000236000">
    <property type="component" value="Unassembled WGS sequence"/>
</dbReference>
<dbReference type="SUPFAM" id="SSF52266">
    <property type="entry name" value="SGNH hydrolase"/>
    <property type="match status" value="1"/>
</dbReference>
<reference evidence="4 5" key="1">
    <citation type="journal article" date="2017" name="BMC Genomics">
        <title>Genome sequencing of 39 Akkermansia muciniphila isolates reveals its population structure, genomic and functional diverisity, and global distribution in mammalian gut microbiotas.</title>
        <authorList>
            <person name="Guo X."/>
            <person name="Li S."/>
            <person name="Zhang J."/>
            <person name="Wu F."/>
            <person name="Li X."/>
            <person name="Wu D."/>
            <person name="Zhang M."/>
            <person name="Ou Z."/>
            <person name="Jie Z."/>
            <person name="Yan Q."/>
            <person name="Li P."/>
            <person name="Yi J."/>
            <person name="Peng Y."/>
        </authorList>
    </citation>
    <scope>NUCLEOTIDE SEQUENCE [LARGE SCALE GENOMIC DNA]</scope>
    <source>
        <strain evidence="4 5">GP24</strain>
    </source>
</reference>
<dbReference type="Pfam" id="PF03629">
    <property type="entry name" value="SASA"/>
    <property type="match status" value="1"/>
</dbReference>
<evidence type="ECO:0000256" key="1">
    <source>
        <dbReference type="ARBA" id="ARBA00022801"/>
    </source>
</evidence>
<dbReference type="Gene3D" id="3.40.50.1110">
    <property type="entry name" value="SGNH hydrolase"/>
    <property type="match status" value="1"/>
</dbReference>
<dbReference type="InterPro" id="IPR005181">
    <property type="entry name" value="SASA"/>
</dbReference>
<evidence type="ECO:0000259" key="3">
    <source>
        <dbReference type="Pfam" id="PF03629"/>
    </source>
</evidence>
<dbReference type="OrthoDB" id="198891at2"/>
<keyword evidence="1" id="KW-0378">Hydrolase</keyword>